<protein>
    <submittedName>
        <fullName evidence="3">Uncharacterized protein</fullName>
    </submittedName>
</protein>
<evidence type="ECO:0000256" key="1">
    <source>
        <dbReference type="SAM" id="Coils"/>
    </source>
</evidence>
<evidence type="ECO:0000313" key="4">
    <source>
        <dbReference type="Proteomes" id="UP001273209"/>
    </source>
</evidence>
<name>A0AAE1IJA4_9HYPO</name>
<reference evidence="3" key="1">
    <citation type="submission" date="2023-11" db="EMBL/GenBank/DDBJ databases">
        <title>The genome sequences of three competitors of mushroom-forming fungi.</title>
        <authorList>
            <person name="Beijen E."/>
            <person name="Ohm R.A."/>
        </authorList>
    </citation>
    <scope>NUCLEOTIDE SEQUENCE</scope>
    <source>
        <strain evidence="3">CBS 100526</strain>
    </source>
</reference>
<dbReference type="RefSeq" id="XP_062758712.1">
    <property type="nucleotide sequence ID" value="XM_062896689.1"/>
</dbReference>
<evidence type="ECO:0000256" key="2">
    <source>
        <dbReference type="SAM" id="MobiDB-lite"/>
    </source>
</evidence>
<sequence>MVHVTKTLLFGYLQCAITINILTAVYHVTYYTRFIMDNAAITPGKPDVTYDEDDGYSTTQPHSSSPGKTAAFKHVESDEDYIDNVSDVNSTESDDDEATIVTAESETHKNAPLIKGSYDVCKITWKDTHGGRKRVKEVQQTYLNVYVNTSANTAMFSLSTYVTLKGSRRKSNKQRIYLLMPPERIHAITVFSNRRSTVSGFPISNNHALHFSLTQGPDCVGPEDRHIASKRTTQEQLAFMQHLSMATQLTFYLASSDTVTRGRQDFERLATIFSLKNTKNRPRKDKKVGNLATLYAGKGGKVISENDDVVHAGASPPSPPPYTSAVLRSPLARSKKRRLDPSERPELDINDESPLMLMSLLRGIHTRLDDIEKQFKTRLDDIENQSNTRHNDLKNQLETRLDGIENQLEARLNSLQESIGQIKNTEENPGTVYTPCRYDSTERDFLLQAVDERYEEHFDAFQVKSYEANEDLEKERDDGVTAIREEVKEATSDLHDTVASFREVLQNASDALKQFS</sequence>
<accession>A0AAE1IJA4</accession>
<evidence type="ECO:0000313" key="3">
    <source>
        <dbReference type="EMBL" id="KAK4081759.1"/>
    </source>
</evidence>
<dbReference type="GeneID" id="87916594"/>
<comment type="caution">
    <text evidence="3">The sequence shown here is derived from an EMBL/GenBank/DDBJ whole genome shotgun (WGS) entry which is preliminary data.</text>
</comment>
<organism evidence="3 4">
    <name type="scientific">Trichoderma aggressivum f. europaeum</name>
    <dbReference type="NCBI Taxonomy" id="173218"/>
    <lineage>
        <taxon>Eukaryota</taxon>
        <taxon>Fungi</taxon>
        <taxon>Dikarya</taxon>
        <taxon>Ascomycota</taxon>
        <taxon>Pezizomycotina</taxon>
        <taxon>Sordariomycetes</taxon>
        <taxon>Hypocreomycetidae</taxon>
        <taxon>Hypocreales</taxon>
        <taxon>Hypocreaceae</taxon>
        <taxon>Trichoderma</taxon>
    </lineage>
</organism>
<dbReference type="Gene3D" id="1.20.120.20">
    <property type="entry name" value="Apolipoprotein"/>
    <property type="match status" value="1"/>
</dbReference>
<keyword evidence="1" id="KW-0175">Coiled coil</keyword>
<keyword evidence="4" id="KW-1185">Reference proteome</keyword>
<dbReference type="EMBL" id="JAWRVG010000006">
    <property type="protein sequence ID" value="KAK4081759.1"/>
    <property type="molecule type" value="Genomic_DNA"/>
</dbReference>
<feature type="coiled-coil region" evidence="1">
    <location>
        <begin position="387"/>
        <end position="425"/>
    </location>
</feature>
<proteinExistence type="predicted"/>
<dbReference type="Proteomes" id="UP001273209">
    <property type="component" value="Unassembled WGS sequence"/>
</dbReference>
<gene>
    <name evidence="3" type="ORF">Triagg1_2500</name>
</gene>
<feature type="compositionally biased region" description="Polar residues" evidence="2">
    <location>
        <begin position="56"/>
        <end position="67"/>
    </location>
</feature>
<feature type="region of interest" description="Disordered" evidence="2">
    <location>
        <begin position="51"/>
        <end position="70"/>
    </location>
</feature>
<dbReference type="AlphaFoldDB" id="A0AAE1IJA4"/>
<feature type="region of interest" description="Disordered" evidence="2">
    <location>
        <begin position="309"/>
        <end position="349"/>
    </location>
</feature>